<gene>
    <name evidence="2" type="ORF">SKAU_G00122550</name>
</gene>
<dbReference type="OrthoDB" id="542946at2759"/>
<organism evidence="2 3">
    <name type="scientific">Synaphobranchus kaupii</name>
    <name type="common">Kaup's arrowtooth eel</name>
    <dbReference type="NCBI Taxonomy" id="118154"/>
    <lineage>
        <taxon>Eukaryota</taxon>
        <taxon>Metazoa</taxon>
        <taxon>Chordata</taxon>
        <taxon>Craniata</taxon>
        <taxon>Vertebrata</taxon>
        <taxon>Euteleostomi</taxon>
        <taxon>Actinopterygii</taxon>
        <taxon>Neopterygii</taxon>
        <taxon>Teleostei</taxon>
        <taxon>Anguilliformes</taxon>
        <taxon>Synaphobranchidae</taxon>
        <taxon>Synaphobranchus</taxon>
    </lineage>
</organism>
<name>A0A9Q1J1K4_SYNKA</name>
<accession>A0A9Q1J1K4</accession>
<evidence type="ECO:0000313" key="2">
    <source>
        <dbReference type="EMBL" id="KAJ8363424.1"/>
    </source>
</evidence>
<protein>
    <submittedName>
        <fullName evidence="2">Uncharacterized protein</fullName>
    </submittedName>
</protein>
<feature type="compositionally biased region" description="Polar residues" evidence="1">
    <location>
        <begin position="1"/>
        <end position="12"/>
    </location>
</feature>
<dbReference type="Proteomes" id="UP001152622">
    <property type="component" value="Chromosome 4"/>
</dbReference>
<comment type="caution">
    <text evidence="2">The sequence shown here is derived from an EMBL/GenBank/DDBJ whole genome shotgun (WGS) entry which is preliminary data.</text>
</comment>
<feature type="compositionally biased region" description="Basic and acidic residues" evidence="1">
    <location>
        <begin position="20"/>
        <end position="32"/>
    </location>
</feature>
<keyword evidence="3" id="KW-1185">Reference proteome</keyword>
<feature type="region of interest" description="Disordered" evidence="1">
    <location>
        <begin position="1"/>
        <end position="34"/>
    </location>
</feature>
<evidence type="ECO:0000313" key="3">
    <source>
        <dbReference type="Proteomes" id="UP001152622"/>
    </source>
</evidence>
<dbReference type="AlphaFoldDB" id="A0A9Q1J1K4"/>
<feature type="region of interest" description="Disordered" evidence="1">
    <location>
        <begin position="632"/>
        <end position="655"/>
    </location>
</feature>
<sequence length="1090" mass="121641">MAEQTTAMQHSGLSPPPLCERPRVPRPSEPHQARQVNEVWRYLEERGLQRCAEGLCADALRDPRAVPANPYPAFTQRLRQLAQRWRLKKPSSDETFRRAVSFPTTLTAVRHVAGAKGCSHVWGLPSILRCVSPQEVGRYRWLLEDAIPPLSKMGRHSPYTVQVACALSGPCIFSGTLLPASPAPCLDLLQTYIITGPDPQRARSLYAQYLRRDVMRMTQQGRHLVLRITVPADVKGGVQVFFKAEVSVQESGFEKAVQSCLDCDREGLVRVECVWRVDPQGTHYQGGSKAYCLTVIQTASAHQDKERVLSYPQCPLLLLCCSVFPQQAQAEAYARAHLPQHPESDVDVFAPVRDIIAGRLSALHLPQEALPASHLCCTLLLLQPHTDSAIAQTPPLESLRQLLGFVQSPAARLWVLRQHALCLCQLLQLQTAEGTDEAEVCAALACQLQHLLRDCVTEAEPLSSWCGDSQRSLESLRSQLQAVCSQLVRGPSHAALSELREWCWSSSVLECQLVSDSLPWAPFLKDFMQRAEPGEGGTEEQDHAEQRALWEQELLYHTPHTVDLTLETPGDPSHLTTRLSQYLVDCAVDQCWEQCLWKVLSLSPLPFNPFPSLAQDFRLSALRTALRPQSDPEVQKQMWPLQTPQSCSPGGPLHRGPGGDGYGLRSALRASHPDRLRDCLSRAQSLECKLQHTGRFKVERSTAVLSPRAWLGMLSPFLCGLQVVEFCYITAPPGCMDEVLQVYAKLFLAGLSELCGKDELLLDAVNLGPWGMWDMRQVTAFPTHFQECLADALRHRHPVHLRVFQAPGGGAEWRFLPLEKRFVLYCLRQDGSPWLCLPQRQPLSLYQAVFTSMDQATFHFNTVGRDPFSSGSLQEVMSQLDSEITDAFLRREILQGYRLVAMRSLLRGDDACLPDCWRVCHSVCAQTELLCAVAQCLQGLFELCGEGERSQSTQTAAKHQLAIEHMFQGFSWMLRRTLQHPEALAPPGLWEVVLKGQEAVAGGSRLAWVRGMVGVCRAISETLSQDLHSLCPGVQTLLERLDSAKERDVVRAQIYCKETVPLNSKARPHHTPERSDQSAPLTGVRALELF</sequence>
<reference evidence="2" key="1">
    <citation type="journal article" date="2023" name="Science">
        <title>Genome structures resolve the early diversification of teleost fishes.</title>
        <authorList>
            <person name="Parey E."/>
            <person name="Louis A."/>
            <person name="Montfort J."/>
            <person name="Bouchez O."/>
            <person name="Roques C."/>
            <person name="Iampietro C."/>
            <person name="Lluch J."/>
            <person name="Castinel A."/>
            <person name="Donnadieu C."/>
            <person name="Desvignes T."/>
            <person name="Floi Bucao C."/>
            <person name="Jouanno E."/>
            <person name="Wen M."/>
            <person name="Mejri S."/>
            <person name="Dirks R."/>
            <person name="Jansen H."/>
            <person name="Henkel C."/>
            <person name="Chen W.J."/>
            <person name="Zahm M."/>
            <person name="Cabau C."/>
            <person name="Klopp C."/>
            <person name="Thompson A.W."/>
            <person name="Robinson-Rechavi M."/>
            <person name="Braasch I."/>
            <person name="Lecointre G."/>
            <person name="Bobe J."/>
            <person name="Postlethwait J.H."/>
            <person name="Berthelot C."/>
            <person name="Roest Crollius H."/>
            <person name="Guiguen Y."/>
        </authorList>
    </citation>
    <scope>NUCLEOTIDE SEQUENCE</scope>
    <source>
        <strain evidence="2">WJC10195</strain>
    </source>
</reference>
<proteinExistence type="predicted"/>
<evidence type="ECO:0000256" key="1">
    <source>
        <dbReference type="SAM" id="MobiDB-lite"/>
    </source>
</evidence>
<dbReference type="EMBL" id="JAINUF010000004">
    <property type="protein sequence ID" value="KAJ8363424.1"/>
    <property type="molecule type" value="Genomic_DNA"/>
</dbReference>